<dbReference type="Proteomes" id="UP001229081">
    <property type="component" value="Unassembled WGS sequence"/>
</dbReference>
<feature type="region of interest" description="Disordered" evidence="1">
    <location>
        <begin position="104"/>
        <end position="155"/>
    </location>
</feature>
<sequence>MANVNVNPGDLISAADSYAALAARAAQISPQAGEEIQRIAATHGPMGYPVAVGIAARLAEREGPLMAKVTDFGTYSQRFTEHAAAYTGADARGAAQIRAVDFTTETPRTPGNGAAVPLDNNSPKDSNKPGWNIGDPRHSPWVAGPNGPRPPQGPGAPRWIEIGPGSGTYVRADEVPGAIIKNPGELGPSPFYDDSGNPVIYVELGPNTGVWAPITDFPGAQFPPPHTFGPPGTSEYIPGSGVWVPRDSLIPEPLAPQPVPPRTVNSGAPH</sequence>
<protein>
    <submittedName>
        <fullName evidence="2">Type VII secretion target</fullName>
    </submittedName>
</protein>
<organism evidence="2 3">
    <name type="scientific">Mycobacterium paragordonae</name>
    <dbReference type="NCBI Taxonomy" id="1389713"/>
    <lineage>
        <taxon>Bacteria</taxon>
        <taxon>Bacillati</taxon>
        <taxon>Actinomycetota</taxon>
        <taxon>Actinomycetes</taxon>
        <taxon>Mycobacteriales</taxon>
        <taxon>Mycobacteriaceae</taxon>
        <taxon>Mycobacterium</taxon>
    </lineage>
</organism>
<proteinExistence type="predicted"/>
<accession>A0AAJ1W6B9</accession>
<dbReference type="AlphaFoldDB" id="A0AAJ1W6B9"/>
<evidence type="ECO:0000256" key="1">
    <source>
        <dbReference type="SAM" id="MobiDB-lite"/>
    </source>
</evidence>
<evidence type="ECO:0000313" key="2">
    <source>
        <dbReference type="EMBL" id="MDP7739276.1"/>
    </source>
</evidence>
<dbReference type="EMBL" id="JAUFSA010000004">
    <property type="protein sequence ID" value="MDP7739276.1"/>
    <property type="molecule type" value="Genomic_DNA"/>
</dbReference>
<evidence type="ECO:0000313" key="3">
    <source>
        <dbReference type="Proteomes" id="UP001229081"/>
    </source>
</evidence>
<name>A0AAJ1W6B9_9MYCO</name>
<gene>
    <name evidence="2" type="ORF">QXL92_31575</name>
</gene>
<comment type="caution">
    <text evidence="2">The sequence shown here is derived from an EMBL/GenBank/DDBJ whole genome shotgun (WGS) entry which is preliminary data.</text>
</comment>
<feature type="region of interest" description="Disordered" evidence="1">
    <location>
        <begin position="247"/>
        <end position="270"/>
    </location>
</feature>
<dbReference type="RefSeq" id="WP_133437162.1">
    <property type="nucleotide sequence ID" value="NZ_JAUFSA010000004.1"/>
</dbReference>
<reference evidence="2" key="1">
    <citation type="submission" date="2023-06" db="EMBL/GenBank/DDBJ databases">
        <title>Identification of two novel mycobacterium reveal diversities and complexities of Mycobacterium gordonae clade.</title>
        <authorList>
            <person name="Matsumoto Y."/>
            <person name="Nakamura S."/>
            <person name="Motooka D."/>
            <person name="Fukushima K."/>
        </authorList>
    </citation>
    <scope>NUCLEOTIDE SEQUENCE</scope>
    <source>
        <strain evidence="2">TY812</strain>
    </source>
</reference>